<gene>
    <name evidence="2" type="ORF">PFI31113_00585</name>
</gene>
<sequence length="58" mass="6585">MTPSQVRERIRELEAKFSRIKEEFYQVVHSQEDASRDNDEATASGEAGEIGEDLTGDR</sequence>
<evidence type="ECO:0000256" key="1">
    <source>
        <dbReference type="SAM" id="MobiDB-lite"/>
    </source>
</evidence>
<accession>A0A5E4S7T0</accession>
<feature type="compositionally biased region" description="Acidic residues" evidence="1">
    <location>
        <begin position="49"/>
        <end position="58"/>
    </location>
</feature>
<feature type="region of interest" description="Disordered" evidence="1">
    <location>
        <begin position="29"/>
        <end position="58"/>
    </location>
</feature>
<reference evidence="2 3" key="1">
    <citation type="submission" date="2019-08" db="EMBL/GenBank/DDBJ databases">
        <authorList>
            <person name="Peeters C."/>
        </authorList>
    </citation>
    <scope>NUCLEOTIDE SEQUENCE [LARGE SCALE GENOMIC DNA]</scope>
    <source>
        <strain evidence="2 3">LMG 31113</strain>
    </source>
</reference>
<evidence type="ECO:0000313" key="3">
    <source>
        <dbReference type="Proteomes" id="UP000382577"/>
    </source>
</evidence>
<evidence type="ECO:0000313" key="2">
    <source>
        <dbReference type="EMBL" id="VVD70614.1"/>
    </source>
</evidence>
<dbReference type="EMBL" id="CABPRW010000001">
    <property type="protein sequence ID" value="VVD70614.1"/>
    <property type="molecule type" value="Genomic_DNA"/>
</dbReference>
<feature type="compositionally biased region" description="Basic and acidic residues" evidence="1">
    <location>
        <begin position="29"/>
        <end position="39"/>
    </location>
</feature>
<protein>
    <submittedName>
        <fullName evidence="2">Uncharacterized protein</fullName>
    </submittedName>
</protein>
<proteinExistence type="predicted"/>
<name>A0A5E4S7T0_9BURK</name>
<organism evidence="2 3">
    <name type="scientific">Pandoraea fibrosis</name>
    <dbReference type="NCBI Taxonomy" id="1891094"/>
    <lineage>
        <taxon>Bacteria</taxon>
        <taxon>Pseudomonadati</taxon>
        <taxon>Pseudomonadota</taxon>
        <taxon>Betaproteobacteria</taxon>
        <taxon>Burkholderiales</taxon>
        <taxon>Burkholderiaceae</taxon>
        <taxon>Pandoraea</taxon>
    </lineage>
</organism>
<dbReference type="AlphaFoldDB" id="A0A5E4S7T0"/>
<dbReference type="Proteomes" id="UP000382577">
    <property type="component" value="Unassembled WGS sequence"/>
</dbReference>